<dbReference type="InterPro" id="IPR005849">
    <property type="entry name" value="GalP_Utransf_N"/>
</dbReference>
<evidence type="ECO:0000256" key="6">
    <source>
        <dbReference type="ARBA" id="ARBA00023144"/>
    </source>
</evidence>
<evidence type="ECO:0000256" key="7">
    <source>
        <dbReference type="ARBA" id="ARBA00023277"/>
    </source>
</evidence>
<proteinExistence type="predicted"/>
<dbReference type="PANTHER" id="PTHR39191:SF1">
    <property type="entry name" value="DUF4922 DOMAIN-CONTAINING PROTEIN"/>
    <property type="match status" value="1"/>
</dbReference>
<comment type="caution">
    <text evidence="9">The sequence shown here is derived from an EMBL/GenBank/DDBJ whole genome shotgun (WGS) entry which is preliminary data.</text>
</comment>
<gene>
    <name evidence="9" type="ORF">SAG0055_05900</name>
</gene>
<evidence type="ECO:0000256" key="4">
    <source>
        <dbReference type="ARBA" id="ARBA00022679"/>
    </source>
</evidence>
<keyword evidence="5" id="KW-0548">Nucleotidyltransferase</keyword>
<evidence type="ECO:0000256" key="2">
    <source>
        <dbReference type="ARBA" id="ARBA00004947"/>
    </source>
</evidence>
<protein>
    <recommendedName>
        <fullName evidence="8">Galactose-1-phosphate uridyl transferase N-terminal domain-containing protein</fullName>
    </recommendedName>
</protein>
<evidence type="ECO:0000256" key="1">
    <source>
        <dbReference type="ARBA" id="ARBA00001107"/>
    </source>
</evidence>
<keyword evidence="7" id="KW-0119">Carbohydrate metabolism</keyword>
<evidence type="ECO:0000313" key="9">
    <source>
        <dbReference type="EMBL" id="EPW16767.1"/>
    </source>
</evidence>
<organism evidence="9 10">
    <name type="scientific">Streptococcus agalactiae CCUG 29376</name>
    <dbReference type="NCBI Taxonomy" id="1105255"/>
    <lineage>
        <taxon>Bacteria</taxon>
        <taxon>Bacillati</taxon>
        <taxon>Bacillota</taxon>
        <taxon>Bacilli</taxon>
        <taxon>Lactobacillales</taxon>
        <taxon>Streptococcaceae</taxon>
        <taxon>Streptococcus</taxon>
    </lineage>
</organism>
<dbReference type="AlphaFoldDB" id="A0AAV3JJ67"/>
<evidence type="ECO:0000259" key="8">
    <source>
        <dbReference type="Pfam" id="PF01087"/>
    </source>
</evidence>
<keyword evidence="4" id="KW-0808">Transferase</keyword>
<dbReference type="Proteomes" id="UP000015267">
    <property type="component" value="Unassembled WGS sequence"/>
</dbReference>
<feature type="domain" description="Galactose-1-phosphate uridyl transferase N-terminal" evidence="8">
    <location>
        <begin position="18"/>
        <end position="102"/>
    </location>
</feature>
<dbReference type="GO" id="GO:0006012">
    <property type="term" value="P:galactose metabolic process"/>
    <property type="evidence" value="ECO:0007669"/>
    <property type="project" value="UniProtKB-KW"/>
</dbReference>
<keyword evidence="6" id="KW-0299">Galactose metabolism</keyword>
<dbReference type="Pfam" id="PF01087">
    <property type="entry name" value="GalP_UDP_transf"/>
    <property type="match status" value="1"/>
</dbReference>
<dbReference type="EMBL" id="ANDB01000015">
    <property type="protein sequence ID" value="EPW16767.1"/>
    <property type="molecule type" value="Genomic_DNA"/>
</dbReference>
<sequence length="104" mass="11822">MMKTLLDKFVDQLIEIGTFEELDRIYLNNRIMALVGEEGLDQQTDAESLIDIKDKLVDIAVKNGACQELLSKKDMLGAQLMDFITPLPSQVNAAFWKTYKENPK</sequence>
<evidence type="ECO:0000313" key="10">
    <source>
        <dbReference type="Proteomes" id="UP000015267"/>
    </source>
</evidence>
<dbReference type="GO" id="GO:0005737">
    <property type="term" value="C:cytoplasm"/>
    <property type="evidence" value="ECO:0007669"/>
    <property type="project" value="InterPro"/>
</dbReference>
<evidence type="ECO:0000256" key="5">
    <source>
        <dbReference type="ARBA" id="ARBA00022695"/>
    </source>
</evidence>
<dbReference type="InterPro" id="IPR000766">
    <property type="entry name" value="GalP_uridyl_Trfase_II"/>
</dbReference>
<name>A0AAV3JJ67_STRAG</name>
<reference evidence="9 10" key="1">
    <citation type="submission" date="2012-10" db="EMBL/GenBank/DDBJ databases">
        <authorList>
            <person name="Zadoks R.N."/>
            <person name="Moroni P."/>
            <person name="Richards V.P."/>
            <person name="Durkin S.A.S."/>
            <person name="Kim M."/>
            <person name="Pavinski Bitar P.D."/>
            <person name="Stanhope M.J."/>
            <person name="Town C.D."/>
            <person name="Venter J.C."/>
        </authorList>
    </citation>
    <scope>NUCLEOTIDE SEQUENCE [LARGE SCALE GENOMIC DNA]</scope>
    <source>
        <strain evidence="9 10">CCUG 29376</strain>
    </source>
</reference>
<keyword evidence="3" id="KW-0963">Cytoplasm</keyword>
<dbReference type="GO" id="GO:0008108">
    <property type="term" value="F:UDP-glucose:hexose-1-phosphate uridylyltransferase activity"/>
    <property type="evidence" value="ECO:0007669"/>
    <property type="project" value="UniProtKB-EC"/>
</dbReference>
<dbReference type="PANTHER" id="PTHR39191">
    <property type="entry name" value="GALACTOSE-1-PHOSPHATE URIDYLYLTRANSFERASE"/>
    <property type="match status" value="1"/>
</dbReference>
<comment type="pathway">
    <text evidence="2">Carbohydrate metabolism; galactose metabolism.</text>
</comment>
<comment type="catalytic activity">
    <reaction evidence="1">
        <text>alpha-D-galactose 1-phosphate + UDP-alpha-D-glucose = alpha-D-glucose 1-phosphate + UDP-alpha-D-galactose</text>
        <dbReference type="Rhea" id="RHEA:13989"/>
        <dbReference type="ChEBI" id="CHEBI:58336"/>
        <dbReference type="ChEBI" id="CHEBI:58601"/>
        <dbReference type="ChEBI" id="CHEBI:58885"/>
        <dbReference type="ChEBI" id="CHEBI:66914"/>
        <dbReference type="EC" id="2.7.7.12"/>
    </reaction>
</comment>
<evidence type="ECO:0000256" key="3">
    <source>
        <dbReference type="ARBA" id="ARBA00022490"/>
    </source>
</evidence>
<accession>A0AAV3JJ67</accession>